<dbReference type="Pfam" id="PF07686">
    <property type="entry name" value="V-set"/>
    <property type="match status" value="1"/>
</dbReference>
<evidence type="ECO:0000313" key="6">
    <source>
        <dbReference type="RefSeq" id="XP_032835372.1"/>
    </source>
</evidence>
<dbReference type="InterPro" id="IPR013783">
    <property type="entry name" value="Ig-like_fold"/>
</dbReference>
<keyword evidence="5" id="KW-1185">Reference proteome</keyword>
<dbReference type="Proteomes" id="UP001318040">
    <property type="component" value="Chromosome 73"/>
</dbReference>
<dbReference type="AlphaFoldDB" id="A0AAJ7XIG8"/>
<dbReference type="PROSITE" id="PS50835">
    <property type="entry name" value="IG_LIKE"/>
    <property type="match status" value="1"/>
</dbReference>
<dbReference type="InterPro" id="IPR007110">
    <property type="entry name" value="Ig-like_dom"/>
</dbReference>
<evidence type="ECO:0000256" key="3">
    <source>
        <dbReference type="SAM" id="SignalP"/>
    </source>
</evidence>
<reference evidence="6" key="1">
    <citation type="submission" date="2025-08" db="UniProtKB">
        <authorList>
            <consortium name="RefSeq"/>
        </authorList>
    </citation>
    <scope>IDENTIFICATION</scope>
    <source>
        <tissue evidence="6">Sperm</tissue>
    </source>
</reference>
<feature type="signal peptide" evidence="3">
    <location>
        <begin position="1"/>
        <end position="24"/>
    </location>
</feature>
<feature type="compositionally biased region" description="Basic and acidic residues" evidence="1">
    <location>
        <begin position="163"/>
        <end position="173"/>
    </location>
</feature>
<evidence type="ECO:0000256" key="2">
    <source>
        <dbReference type="SAM" id="Phobius"/>
    </source>
</evidence>
<keyword evidence="3" id="KW-0732">Signal</keyword>
<protein>
    <submittedName>
        <fullName evidence="6">Uncharacterized protein LOC116957369 isoform X1</fullName>
    </submittedName>
</protein>
<dbReference type="SUPFAM" id="SSF48726">
    <property type="entry name" value="Immunoglobulin"/>
    <property type="match status" value="1"/>
</dbReference>
<sequence>MQQRAGLAMMAWMVLLALPWLTLAEQDCMLSIPLSPLHSTPRANVTLPCHARSPHCTLQMITWSRLISIEEAETIVTCNGSLCEVTASGYQGRVRLATSQSHNSSLILTDVRLNDTTRYNCVHQWRLGDVFQKSTIAVDLNVTELSRFPEGTTISTQVTEAGQEERKSDEGRGSRSKVGAVEPEQETNTAAHVPMWYYMPAVVLVVVMAVGLPLLYHFTCKKKSVAVLLYPSTSLDGRTEPRAMQNDAAGEVFYETVNMGDEEPRDSMAGEEPHIHGSPLPVIYSTVNEVSSGPNS</sequence>
<proteinExistence type="predicted"/>
<dbReference type="InterPro" id="IPR036179">
    <property type="entry name" value="Ig-like_dom_sf"/>
</dbReference>
<evidence type="ECO:0000313" key="5">
    <source>
        <dbReference type="Proteomes" id="UP001318040"/>
    </source>
</evidence>
<feature type="domain" description="Ig-like" evidence="4">
    <location>
        <begin position="19"/>
        <end position="121"/>
    </location>
</feature>
<evidence type="ECO:0000259" key="4">
    <source>
        <dbReference type="PROSITE" id="PS50835"/>
    </source>
</evidence>
<feature type="chain" id="PRO_5042541550" evidence="3">
    <location>
        <begin position="25"/>
        <end position="296"/>
    </location>
</feature>
<accession>A0AAJ7XIG8</accession>
<feature type="transmembrane region" description="Helical" evidence="2">
    <location>
        <begin position="195"/>
        <end position="216"/>
    </location>
</feature>
<dbReference type="KEGG" id="pmrn:116957369"/>
<evidence type="ECO:0000256" key="1">
    <source>
        <dbReference type="SAM" id="MobiDB-lite"/>
    </source>
</evidence>
<feature type="region of interest" description="Disordered" evidence="1">
    <location>
        <begin position="153"/>
        <end position="185"/>
    </location>
</feature>
<keyword evidence="2" id="KW-1133">Transmembrane helix</keyword>
<organism evidence="5 6">
    <name type="scientific">Petromyzon marinus</name>
    <name type="common">Sea lamprey</name>
    <dbReference type="NCBI Taxonomy" id="7757"/>
    <lineage>
        <taxon>Eukaryota</taxon>
        <taxon>Metazoa</taxon>
        <taxon>Chordata</taxon>
        <taxon>Craniata</taxon>
        <taxon>Vertebrata</taxon>
        <taxon>Cyclostomata</taxon>
        <taxon>Hyperoartia</taxon>
        <taxon>Petromyzontiformes</taxon>
        <taxon>Petromyzontidae</taxon>
        <taxon>Petromyzon</taxon>
    </lineage>
</organism>
<dbReference type="RefSeq" id="XP_032835372.1">
    <property type="nucleotide sequence ID" value="XM_032979481.1"/>
</dbReference>
<keyword evidence="2" id="KW-0472">Membrane</keyword>
<dbReference type="Gene3D" id="2.60.40.10">
    <property type="entry name" value="Immunoglobulins"/>
    <property type="match status" value="1"/>
</dbReference>
<name>A0AAJ7XIG8_PETMA</name>
<dbReference type="InterPro" id="IPR013106">
    <property type="entry name" value="Ig_V-set"/>
</dbReference>
<keyword evidence="2" id="KW-0812">Transmembrane</keyword>
<gene>
    <name evidence="6" type="primary">LOC116957369</name>
</gene>